<name>A0A1G2CL86_9BACT</name>
<gene>
    <name evidence="3" type="ORF">A2390_01135</name>
</gene>
<reference evidence="3 4" key="1">
    <citation type="journal article" date="2016" name="Nat. Commun.">
        <title>Thousands of microbial genomes shed light on interconnected biogeochemical processes in an aquifer system.</title>
        <authorList>
            <person name="Anantharaman K."/>
            <person name="Brown C.T."/>
            <person name="Hug L.A."/>
            <person name="Sharon I."/>
            <person name="Castelle C.J."/>
            <person name="Probst A.J."/>
            <person name="Thomas B.C."/>
            <person name="Singh A."/>
            <person name="Wilkins M.J."/>
            <person name="Karaoz U."/>
            <person name="Brodie E.L."/>
            <person name="Williams K.H."/>
            <person name="Hubbard S.S."/>
            <person name="Banfield J.F."/>
        </authorList>
    </citation>
    <scope>NUCLEOTIDE SEQUENCE [LARGE SCALE GENOMIC DNA]</scope>
</reference>
<feature type="domain" description="TQO small subunit DoxD" evidence="2">
    <location>
        <begin position="36"/>
        <end position="108"/>
    </location>
</feature>
<keyword evidence="1" id="KW-0472">Membrane</keyword>
<accession>A0A1G2CL86</accession>
<evidence type="ECO:0000259" key="2">
    <source>
        <dbReference type="Pfam" id="PF04173"/>
    </source>
</evidence>
<feature type="transmembrane region" description="Helical" evidence="1">
    <location>
        <begin position="36"/>
        <end position="63"/>
    </location>
</feature>
<sequence length="114" mass="13194">MPILLILSDFTFLFLRVAFATVIFWFGLHKFRKTKFIGVLDIIAGLLLAFGFISRWAALLIALEMLTLILRKFWLGKRSKEDLALDFILFALSLYFFTKGGGIFSVDESWLFLF</sequence>
<evidence type="ECO:0000313" key="3">
    <source>
        <dbReference type="EMBL" id="OGZ02164.1"/>
    </source>
</evidence>
<proteinExistence type="predicted"/>
<keyword evidence="1" id="KW-0812">Transmembrane</keyword>
<dbReference type="Proteomes" id="UP000178599">
    <property type="component" value="Unassembled WGS sequence"/>
</dbReference>
<feature type="transmembrane region" description="Helical" evidence="1">
    <location>
        <begin position="83"/>
        <end position="104"/>
    </location>
</feature>
<dbReference type="EMBL" id="MHLE01000041">
    <property type="protein sequence ID" value="OGZ02164.1"/>
    <property type="molecule type" value="Genomic_DNA"/>
</dbReference>
<dbReference type="InterPro" id="IPR007301">
    <property type="entry name" value="DoxD"/>
</dbReference>
<dbReference type="AlphaFoldDB" id="A0A1G2CL86"/>
<protein>
    <recommendedName>
        <fullName evidence="2">TQO small subunit DoxD domain-containing protein</fullName>
    </recommendedName>
</protein>
<organism evidence="3 4">
    <name type="scientific">Candidatus Liptonbacteria bacterium RIFOXYB1_FULL_36_10</name>
    <dbReference type="NCBI Taxonomy" id="1798654"/>
    <lineage>
        <taxon>Bacteria</taxon>
        <taxon>Candidatus Liptoniibacteriota</taxon>
    </lineage>
</organism>
<evidence type="ECO:0000256" key="1">
    <source>
        <dbReference type="SAM" id="Phobius"/>
    </source>
</evidence>
<comment type="caution">
    <text evidence="3">The sequence shown here is derived from an EMBL/GenBank/DDBJ whole genome shotgun (WGS) entry which is preliminary data.</text>
</comment>
<evidence type="ECO:0000313" key="4">
    <source>
        <dbReference type="Proteomes" id="UP000178599"/>
    </source>
</evidence>
<dbReference type="Pfam" id="PF04173">
    <property type="entry name" value="DoxD"/>
    <property type="match status" value="1"/>
</dbReference>
<keyword evidence="1" id="KW-1133">Transmembrane helix</keyword>